<evidence type="ECO:0000256" key="1">
    <source>
        <dbReference type="ARBA" id="ARBA00023015"/>
    </source>
</evidence>
<dbReference type="CDD" id="cd07377">
    <property type="entry name" value="WHTH_GntR"/>
    <property type="match status" value="1"/>
</dbReference>
<dbReference type="GO" id="GO:0003677">
    <property type="term" value="F:DNA binding"/>
    <property type="evidence" value="ECO:0007669"/>
    <property type="project" value="UniProtKB-KW"/>
</dbReference>
<evidence type="ECO:0000259" key="4">
    <source>
        <dbReference type="PROSITE" id="PS50949"/>
    </source>
</evidence>
<dbReference type="PANTHER" id="PTHR43537:SF5">
    <property type="entry name" value="UXU OPERON TRANSCRIPTIONAL REGULATOR"/>
    <property type="match status" value="1"/>
</dbReference>
<dbReference type="SMART" id="SM00345">
    <property type="entry name" value="HTH_GNTR"/>
    <property type="match status" value="1"/>
</dbReference>
<dbReference type="InterPro" id="IPR011711">
    <property type="entry name" value="GntR_C"/>
</dbReference>
<sequence>MPGSRRLTPIDARNTSMVIADQIRDRIIDGSYAPGEQINEANVAAELEISRGPVREALQRLNQEGLLVSYRNRGVFVVELSSGDVAEIYQSRAAIEVGAAWTLVHGDRAQLIKTADELSAIVMQMQPFIDRADWRGLAERDLAFHTALVAATRNSRMSRMYATLAAEARICMANLETAYYRPEALVEEHQLIVDLLLGSDWDALEKGVHEHMDTAVHDLTRAMVDEHSEQSVLASPG</sequence>
<dbReference type="EMBL" id="CAFBLX010000216">
    <property type="protein sequence ID" value="CAB4905473.1"/>
    <property type="molecule type" value="Genomic_DNA"/>
</dbReference>
<dbReference type="Gene3D" id="1.20.120.530">
    <property type="entry name" value="GntR ligand-binding domain-like"/>
    <property type="match status" value="1"/>
</dbReference>
<dbReference type="InterPro" id="IPR036390">
    <property type="entry name" value="WH_DNA-bd_sf"/>
</dbReference>
<dbReference type="InterPro" id="IPR008920">
    <property type="entry name" value="TF_FadR/GntR_C"/>
</dbReference>
<dbReference type="SMART" id="SM00895">
    <property type="entry name" value="FCD"/>
    <property type="match status" value="1"/>
</dbReference>
<dbReference type="Pfam" id="PF00392">
    <property type="entry name" value="GntR"/>
    <property type="match status" value="1"/>
</dbReference>
<dbReference type="Pfam" id="PF07729">
    <property type="entry name" value="FCD"/>
    <property type="match status" value="1"/>
</dbReference>
<evidence type="ECO:0000313" key="5">
    <source>
        <dbReference type="EMBL" id="CAB4905473.1"/>
    </source>
</evidence>
<protein>
    <submittedName>
        <fullName evidence="5">Unannotated protein</fullName>
    </submittedName>
</protein>
<dbReference type="SUPFAM" id="SSF48008">
    <property type="entry name" value="GntR ligand-binding domain-like"/>
    <property type="match status" value="1"/>
</dbReference>
<proteinExistence type="predicted"/>
<reference evidence="5" key="1">
    <citation type="submission" date="2020-05" db="EMBL/GenBank/DDBJ databases">
        <authorList>
            <person name="Chiriac C."/>
            <person name="Salcher M."/>
            <person name="Ghai R."/>
            <person name="Kavagutti S V."/>
        </authorList>
    </citation>
    <scope>NUCLEOTIDE SEQUENCE</scope>
</reference>
<dbReference type="InterPro" id="IPR036388">
    <property type="entry name" value="WH-like_DNA-bd_sf"/>
</dbReference>
<dbReference type="PANTHER" id="PTHR43537">
    <property type="entry name" value="TRANSCRIPTIONAL REGULATOR, GNTR FAMILY"/>
    <property type="match status" value="1"/>
</dbReference>
<name>A0A6J7GMP2_9ZZZZ</name>
<evidence type="ECO:0000256" key="2">
    <source>
        <dbReference type="ARBA" id="ARBA00023125"/>
    </source>
</evidence>
<gene>
    <name evidence="5" type="ORF">UFOPK3472_02696</name>
</gene>
<dbReference type="PROSITE" id="PS50949">
    <property type="entry name" value="HTH_GNTR"/>
    <property type="match status" value="1"/>
</dbReference>
<dbReference type="SUPFAM" id="SSF46785">
    <property type="entry name" value="Winged helix' DNA-binding domain"/>
    <property type="match status" value="1"/>
</dbReference>
<dbReference type="Gene3D" id="1.10.10.10">
    <property type="entry name" value="Winged helix-like DNA-binding domain superfamily/Winged helix DNA-binding domain"/>
    <property type="match status" value="1"/>
</dbReference>
<keyword evidence="2" id="KW-0238">DNA-binding</keyword>
<dbReference type="GO" id="GO:0003700">
    <property type="term" value="F:DNA-binding transcription factor activity"/>
    <property type="evidence" value="ECO:0007669"/>
    <property type="project" value="InterPro"/>
</dbReference>
<accession>A0A6J7GMP2</accession>
<evidence type="ECO:0000256" key="3">
    <source>
        <dbReference type="ARBA" id="ARBA00023163"/>
    </source>
</evidence>
<dbReference type="InterPro" id="IPR000524">
    <property type="entry name" value="Tscrpt_reg_HTH_GntR"/>
</dbReference>
<organism evidence="5">
    <name type="scientific">freshwater metagenome</name>
    <dbReference type="NCBI Taxonomy" id="449393"/>
    <lineage>
        <taxon>unclassified sequences</taxon>
        <taxon>metagenomes</taxon>
        <taxon>ecological metagenomes</taxon>
    </lineage>
</organism>
<keyword evidence="1" id="KW-0805">Transcription regulation</keyword>
<keyword evidence="3" id="KW-0804">Transcription</keyword>
<dbReference type="AlphaFoldDB" id="A0A6J7GMP2"/>
<feature type="domain" description="HTH gntR-type" evidence="4">
    <location>
        <begin position="13"/>
        <end position="80"/>
    </location>
</feature>